<keyword evidence="1" id="KW-0597">Phosphoprotein</keyword>
<dbReference type="SMART" id="SM00448">
    <property type="entry name" value="REC"/>
    <property type="match status" value="1"/>
</dbReference>
<dbReference type="Pfam" id="PF00072">
    <property type="entry name" value="Response_reg"/>
    <property type="match status" value="1"/>
</dbReference>
<proteinExistence type="predicted"/>
<evidence type="ECO:0000313" key="3">
    <source>
        <dbReference type="EMBL" id="MFC6096253.1"/>
    </source>
</evidence>
<dbReference type="PANTHER" id="PTHR44520:SF2">
    <property type="entry name" value="RESPONSE REGULATOR RCP1"/>
    <property type="match status" value="1"/>
</dbReference>
<dbReference type="Proteomes" id="UP001596287">
    <property type="component" value="Unassembled WGS sequence"/>
</dbReference>
<gene>
    <name evidence="3" type="ORF">ACFPVY_06300</name>
</gene>
<dbReference type="SUPFAM" id="SSF52172">
    <property type="entry name" value="CheY-like"/>
    <property type="match status" value="1"/>
</dbReference>
<keyword evidence="4" id="KW-1185">Reference proteome</keyword>
<sequence length="151" mass="17481">MIKDDHTPIHIMLADDDEDDRNFFNDAINDLKISNKLTIFKNGKDLMDYLEHPDTNLPDILFLDLNMPCKTGNECLKDIRSNPKFKDISIAIYSTSSSEKDIEETFVGGANIYIKKPNDFSKLKKVLQEVVNLNWQFHTSKLNKDTFFFSI</sequence>
<evidence type="ECO:0000256" key="1">
    <source>
        <dbReference type="PROSITE-ProRule" id="PRU00169"/>
    </source>
</evidence>
<feature type="modified residue" description="4-aspartylphosphate" evidence="1">
    <location>
        <position position="64"/>
    </location>
</feature>
<evidence type="ECO:0000313" key="4">
    <source>
        <dbReference type="Proteomes" id="UP001596287"/>
    </source>
</evidence>
<protein>
    <submittedName>
        <fullName evidence="3">Response regulator</fullName>
    </submittedName>
</protein>
<reference evidence="4" key="1">
    <citation type="journal article" date="2019" name="Int. J. Syst. Evol. Microbiol.">
        <title>The Global Catalogue of Microorganisms (GCM) 10K type strain sequencing project: providing services to taxonomists for standard genome sequencing and annotation.</title>
        <authorList>
            <consortium name="The Broad Institute Genomics Platform"/>
            <consortium name="The Broad Institute Genome Sequencing Center for Infectious Disease"/>
            <person name="Wu L."/>
            <person name="Ma J."/>
        </authorList>
    </citation>
    <scope>NUCLEOTIDE SEQUENCE [LARGE SCALE GENOMIC DNA]</scope>
    <source>
        <strain evidence="4">CCUG 49679</strain>
    </source>
</reference>
<dbReference type="InterPro" id="IPR011006">
    <property type="entry name" value="CheY-like_superfamily"/>
</dbReference>
<dbReference type="PANTHER" id="PTHR44520">
    <property type="entry name" value="RESPONSE REGULATOR RCP1-RELATED"/>
    <property type="match status" value="1"/>
</dbReference>
<dbReference type="EMBL" id="JBHSQB010000005">
    <property type="protein sequence ID" value="MFC6096253.1"/>
    <property type="molecule type" value="Genomic_DNA"/>
</dbReference>
<organism evidence="3 4">
    <name type="scientific">Flavobacterium qiangtangense</name>
    <dbReference type="NCBI Taxonomy" id="1442595"/>
    <lineage>
        <taxon>Bacteria</taxon>
        <taxon>Pseudomonadati</taxon>
        <taxon>Bacteroidota</taxon>
        <taxon>Flavobacteriia</taxon>
        <taxon>Flavobacteriales</taxon>
        <taxon>Flavobacteriaceae</taxon>
        <taxon>Flavobacterium</taxon>
    </lineage>
</organism>
<name>A0ABW1PKV9_9FLAO</name>
<evidence type="ECO:0000259" key="2">
    <source>
        <dbReference type="PROSITE" id="PS50110"/>
    </source>
</evidence>
<feature type="domain" description="Response regulatory" evidence="2">
    <location>
        <begin position="10"/>
        <end position="131"/>
    </location>
</feature>
<dbReference type="InterPro" id="IPR001789">
    <property type="entry name" value="Sig_transdc_resp-reg_receiver"/>
</dbReference>
<dbReference type="InterPro" id="IPR052893">
    <property type="entry name" value="TCS_response_regulator"/>
</dbReference>
<dbReference type="PROSITE" id="PS50110">
    <property type="entry name" value="RESPONSE_REGULATORY"/>
    <property type="match status" value="1"/>
</dbReference>
<dbReference type="RefSeq" id="WP_379791123.1">
    <property type="nucleotide sequence ID" value="NZ_JBHSQB010000005.1"/>
</dbReference>
<comment type="caution">
    <text evidence="3">The sequence shown here is derived from an EMBL/GenBank/DDBJ whole genome shotgun (WGS) entry which is preliminary data.</text>
</comment>
<accession>A0ABW1PKV9</accession>
<dbReference type="Gene3D" id="3.40.50.2300">
    <property type="match status" value="1"/>
</dbReference>